<keyword evidence="4" id="KW-0547">Nucleotide-binding</keyword>
<proteinExistence type="inferred from homology"/>
<dbReference type="AlphaFoldDB" id="A0A5J9SSS0"/>
<dbReference type="OrthoDB" id="690104at2759"/>
<organism evidence="8 9">
    <name type="scientific">Eragrostis curvula</name>
    <name type="common">weeping love grass</name>
    <dbReference type="NCBI Taxonomy" id="38414"/>
    <lineage>
        <taxon>Eukaryota</taxon>
        <taxon>Viridiplantae</taxon>
        <taxon>Streptophyta</taxon>
        <taxon>Embryophyta</taxon>
        <taxon>Tracheophyta</taxon>
        <taxon>Spermatophyta</taxon>
        <taxon>Magnoliopsida</taxon>
        <taxon>Liliopsida</taxon>
        <taxon>Poales</taxon>
        <taxon>Poaceae</taxon>
        <taxon>PACMAD clade</taxon>
        <taxon>Chloridoideae</taxon>
        <taxon>Eragrostideae</taxon>
        <taxon>Eragrostidinae</taxon>
        <taxon>Eragrostis</taxon>
    </lineage>
</organism>
<dbReference type="PANTHER" id="PTHR19338">
    <property type="entry name" value="TRANSLOCASE OF INNER MITOCHONDRIAL MEMBRANE 13 HOMOLOG"/>
    <property type="match status" value="1"/>
</dbReference>
<evidence type="ECO:0000313" key="9">
    <source>
        <dbReference type="Proteomes" id="UP000324897"/>
    </source>
</evidence>
<comment type="caution">
    <text evidence="8">The sequence shown here is derived from an EMBL/GenBank/DDBJ whole genome shotgun (WGS) entry which is preliminary data.</text>
</comment>
<evidence type="ECO:0000256" key="6">
    <source>
        <dbReference type="SAM" id="MobiDB-lite"/>
    </source>
</evidence>
<sequence length="375" mass="43316">MADLVLGLAKSTVEGTLSMVKTAIKEEENLQKSVKRDLMLITDEFEMMRSFLSVTKDRVADDMARTLVRQVRYMSLDVEDCVEYVVQFNTKSAWWLHLLPRSLPMAAPLVALNEAVANIELLKARVESMGQRNMRYNHIGESAPKSAEQAHLQALAFTIAPHVLVKARDTAGRLRSRVNLVKLINRAEILDDADKVKEEKEEEKIRGKRQKEGDEVEVEEIEGDEAKEEEEKEKMLKKEKEQKEQKRELQIISVLATRNDMGLMSIKRAYDDRETSQGFTYRAWVKLMHPFDPHLFVRSLMDQFHKNKNQRQQDDAVDFLEPREVVAATHTILMGEFCKQIKKRYLVVLEDVSSMVDWEAVTAYLTCFLLPVMNK</sequence>
<evidence type="ECO:0000256" key="3">
    <source>
        <dbReference type="ARBA" id="ARBA00022737"/>
    </source>
</evidence>
<keyword evidence="5" id="KW-0611">Plant defense</keyword>
<feature type="compositionally biased region" description="Basic and acidic residues" evidence="6">
    <location>
        <begin position="196"/>
        <end position="213"/>
    </location>
</feature>
<dbReference type="Proteomes" id="UP000324897">
    <property type="component" value="Unassembled WGS sequence"/>
</dbReference>
<feature type="compositionally biased region" description="Basic and acidic residues" evidence="6">
    <location>
        <begin position="232"/>
        <end position="242"/>
    </location>
</feature>
<name>A0A5J9SSS0_9POAL</name>
<feature type="region of interest" description="Disordered" evidence="6">
    <location>
        <begin position="196"/>
        <end position="242"/>
    </location>
</feature>
<feature type="domain" description="Disease resistance N-terminal" evidence="7">
    <location>
        <begin position="15"/>
        <end position="83"/>
    </location>
</feature>
<accession>A0A5J9SSS0</accession>
<evidence type="ECO:0000256" key="2">
    <source>
        <dbReference type="ARBA" id="ARBA00022614"/>
    </source>
</evidence>
<feature type="non-terminal residue" evidence="8">
    <location>
        <position position="1"/>
    </location>
</feature>
<reference evidence="8 9" key="1">
    <citation type="journal article" date="2019" name="Sci. Rep.">
        <title>A high-quality genome of Eragrostis curvula grass provides insights into Poaceae evolution and supports new strategies to enhance forage quality.</title>
        <authorList>
            <person name="Carballo J."/>
            <person name="Santos B.A.C.M."/>
            <person name="Zappacosta D."/>
            <person name="Garbus I."/>
            <person name="Selva J.P."/>
            <person name="Gallo C.A."/>
            <person name="Diaz A."/>
            <person name="Albertini E."/>
            <person name="Caccamo M."/>
            <person name="Echenique V."/>
        </authorList>
    </citation>
    <scope>NUCLEOTIDE SEQUENCE [LARGE SCALE GENOMIC DNA]</scope>
    <source>
        <strain evidence="9">cv. Victoria</strain>
        <tissue evidence="8">Leaf</tissue>
    </source>
</reference>
<evidence type="ECO:0000256" key="4">
    <source>
        <dbReference type="ARBA" id="ARBA00022741"/>
    </source>
</evidence>
<gene>
    <name evidence="8" type="ORF">EJB05_52525</name>
</gene>
<evidence type="ECO:0000256" key="5">
    <source>
        <dbReference type="ARBA" id="ARBA00022821"/>
    </source>
</evidence>
<evidence type="ECO:0000256" key="1">
    <source>
        <dbReference type="ARBA" id="ARBA00008894"/>
    </source>
</evidence>
<evidence type="ECO:0000259" key="7">
    <source>
        <dbReference type="Pfam" id="PF18052"/>
    </source>
</evidence>
<keyword evidence="2" id="KW-0433">Leucine-rich repeat</keyword>
<evidence type="ECO:0000313" key="8">
    <source>
        <dbReference type="EMBL" id="TVU01990.1"/>
    </source>
</evidence>
<dbReference type="Gene3D" id="1.20.5.4130">
    <property type="match status" value="1"/>
</dbReference>
<keyword evidence="9" id="KW-1185">Reference proteome</keyword>
<comment type="similarity">
    <text evidence="1">Belongs to the disease resistance NB-LRR family.</text>
</comment>
<dbReference type="PANTHER" id="PTHR19338:SF58">
    <property type="entry name" value="OS09G0517100 PROTEIN"/>
    <property type="match status" value="1"/>
</dbReference>
<dbReference type="GO" id="GO:0000166">
    <property type="term" value="F:nucleotide binding"/>
    <property type="evidence" value="ECO:0007669"/>
    <property type="project" value="UniProtKB-KW"/>
</dbReference>
<keyword evidence="3" id="KW-0677">Repeat</keyword>
<dbReference type="InterPro" id="IPR041118">
    <property type="entry name" value="Rx_N"/>
</dbReference>
<dbReference type="Gramene" id="TVU01990">
    <property type="protein sequence ID" value="TVU01990"/>
    <property type="gene ID" value="EJB05_52525"/>
</dbReference>
<dbReference type="Pfam" id="PF18052">
    <property type="entry name" value="Rx_N"/>
    <property type="match status" value="1"/>
</dbReference>
<dbReference type="EMBL" id="RWGY01000363">
    <property type="protein sequence ID" value="TVU01990.1"/>
    <property type="molecule type" value="Genomic_DNA"/>
</dbReference>
<feature type="compositionally biased region" description="Acidic residues" evidence="6">
    <location>
        <begin position="214"/>
        <end position="231"/>
    </location>
</feature>
<dbReference type="GO" id="GO:0006952">
    <property type="term" value="P:defense response"/>
    <property type="evidence" value="ECO:0007669"/>
    <property type="project" value="UniProtKB-KW"/>
</dbReference>
<protein>
    <recommendedName>
        <fullName evidence="7">Disease resistance N-terminal domain-containing protein</fullName>
    </recommendedName>
</protein>